<keyword evidence="2" id="KW-0819">tRNA processing</keyword>
<dbReference type="SUPFAM" id="SSF69819">
    <property type="entry name" value="MTH1598-like"/>
    <property type="match status" value="1"/>
</dbReference>
<protein>
    <submittedName>
        <fullName evidence="6">Protein archease</fullName>
    </submittedName>
</protein>
<comment type="similarity">
    <text evidence="1">Belongs to the archease family.</text>
</comment>
<dbReference type="Gene3D" id="3.55.10.10">
    <property type="entry name" value="Archease domain"/>
    <property type="match status" value="1"/>
</dbReference>
<dbReference type="AlphaFoldDB" id="A0AA37BSI3"/>
<keyword evidence="7" id="KW-1185">Reference proteome</keyword>
<dbReference type="InterPro" id="IPR002804">
    <property type="entry name" value="Archease"/>
</dbReference>
<evidence type="ECO:0000313" key="7">
    <source>
        <dbReference type="Proteomes" id="UP000632195"/>
    </source>
</evidence>
<keyword evidence="4" id="KW-0106">Calcium</keyword>
<evidence type="ECO:0000259" key="5">
    <source>
        <dbReference type="Pfam" id="PF01951"/>
    </source>
</evidence>
<keyword evidence="3" id="KW-0479">Metal-binding</keyword>
<evidence type="ECO:0000256" key="3">
    <source>
        <dbReference type="ARBA" id="ARBA00022723"/>
    </source>
</evidence>
<reference evidence="6" key="2">
    <citation type="submission" date="2022-09" db="EMBL/GenBank/DDBJ databases">
        <authorList>
            <person name="Sun Q."/>
            <person name="Ohkuma M."/>
        </authorList>
    </citation>
    <scope>NUCLEOTIDE SEQUENCE</scope>
    <source>
        <strain evidence="6">JCM 13583</strain>
    </source>
</reference>
<evidence type="ECO:0000256" key="1">
    <source>
        <dbReference type="ARBA" id="ARBA00007963"/>
    </source>
</evidence>
<dbReference type="EMBL" id="BMNY01000003">
    <property type="protein sequence ID" value="GGM78362.1"/>
    <property type="molecule type" value="Genomic_DNA"/>
</dbReference>
<feature type="domain" description="Archease" evidence="5">
    <location>
        <begin position="7"/>
        <end position="139"/>
    </location>
</feature>
<evidence type="ECO:0000256" key="4">
    <source>
        <dbReference type="ARBA" id="ARBA00022837"/>
    </source>
</evidence>
<evidence type="ECO:0000313" key="6">
    <source>
        <dbReference type="EMBL" id="GGM78362.1"/>
    </source>
</evidence>
<name>A0AA37BSI3_9ARCH</name>
<comment type="caution">
    <text evidence="6">The sequence shown here is derived from an EMBL/GenBank/DDBJ whole genome shotgun (WGS) entry which is preliminary data.</text>
</comment>
<dbReference type="GO" id="GO:0046872">
    <property type="term" value="F:metal ion binding"/>
    <property type="evidence" value="ECO:0007669"/>
    <property type="project" value="UniProtKB-KW"/>
</dbReference>
<dbReference type="Pfam" id="PF01951">
    <property type="entry name" value="Archease"/>
    <property type="match status" value="1"/>
</dbReference>
<dbReference type="Proteomes" id="UP000632195">
    <property type="component" value="Unassembled WGS sequence"/>
</dbReference>
<sequence length="139" mass="15535">MQILLRYEIVDHTADVAVRVFGNTYEELLANSVYAAADLFYDTANLYPVSSTIVDVEGHSVEDVFVEALSRVIYLFETTSVLYFGCDVLYLKEGWSASLELSGSPLPEGAEVRYALKAPTYHMIEISPEKGYAFLVFDV</sequence>
<accession>A0AA37BSI3</accession>
<dbReference type="GO" id="GO:0008033">
    <property type="term" value="P:tRNA processing"/>
    <property type="evidence" value="ECO:0007669"/>
    <property type="project" value="UniProtKB-KW"/>
</dbReference>
<reference evidence="6" key="1">
    <citation type="journal article" date="2014" name="Int. J. Syst. Evol. Microbiol.">
        <title>Complete genome sequence of Corynebacterium casei LMG S-19264T (=DSM 44701T), isolated from a smear-ripened cheese.</title>
        <authorList>
            <consortium name="US DOE Joint Genome Institute (JGI-PGF)"/>
            <person name="Walter F."/>
            <person name="Albersmeier A."/>
            <person name="Kalinowski J."/>
            <person name="Ruckert C."/>
        </authorList>
    </citation>
    <scope>NUCLEOTIDE SEQUENCE</scope>
    <source>
        <strain evidence="6">JCM 13583</strain>
    </source>
</reference>
<dbReference type="PANTHER" id="PTHR12682">
    <property type="entry name" value="ARCHEASE"/>
    <property type="match status" value="1"/>
</dbReference>
<dbReference type="InterPro" id="IPR036820">
    <property type="entry name" value="Archease_dom_sf"/>
</dbReference>
<gene>
    <name evidence="6" type="ORF">GCM10007108_15660</name>
</gene>
<dbReference type="InterPro" id="IPR023572">
    <property type="entry name" value="Archease_dom"/>
</dbReference>
<dbReference type="PANTHER" id="PTHR12682:SF11">
    <property type="entry name" value="PROTEIN ARCHEASE"/>
    <property type="match status" value="1"/>
</dbReference>
<evidence type="ECO:0000256" key="2">
    <source>
        <dbReference type="ARBA" id="ARBA00022694"/>
    </source>
</evidence>
<organism evidence="6 7">
    <name type="scientific">Thermogymnomonas acidicola</name>
    <dbReference type="NCBI Taxonomy" id="399579"/>
    <lineage>
        <taxon>Archaea</taxon>
        <taxon>Methanobacteriati</taxon>
        <taxon>Thermoplasmatota</taxon>
        <taxon>Thermoplasmata</taxon>
        <taxon>Thermoplasmatales</taxon>
        <taxon>Thermogymnomonas</taxon>
    </lineage>
</organism>
<proteinExistence type="inferred from homology"/>